<proteinExistence type="predicted"/>
<organism evidence="1 2">
    <name type="scientific">Pelagomonas calceolata</name>
    <dbReference type="NCBI Taxonomy" id="35677"/>
    <lineage>
        <taxon>Eukaryota</taxon>
        <taxon>Sar</taxon>
        <taxon>Stramenopiles</taxon>
        <taxon>Ochrophyta</taxon>
        <taxon>Pelagophyceae</taxon>
        <taxon>Pelagomonadales</taxon>
        <taxon>Pelagomonadaceae</taxon>
        <taxon>Pelagomonas</taxon>
    </lineage>
</organism>
<dbReference type="EMBL" id="CAKKNE010000004">
    <property type="protein sequence ID" value="CAH0375402.1"/>
    <property type="molecule type" value="Genomic_DNA"/>
</dbReference>
<dbReference type="Proteomes" id="UP000789595">
    <property type="component" value="Unassembled WGS sequence"/>
</dbReference>
<comment type="caution">
    <text evidence="1">The sequence shown here is derived from an EMBL/GenBank/DDBJ whole genome shotgun (WGS) entry which is preliminary data.</text>
</comment>
<sequence>RTTCSLPGLVHRLPRDDRLDDVLEARPADVRHEGDARPEEQLPPVAVLGRGVPNGVLVRHEVVLGDVQRAVGGDGRAVLVREPLDEGHHRLQGGGVRLVDGGVHLLRHYLEQVPLLRRRHRLRAHAGRGVLREPLDAALVPVLDAGLDLGVEDEAGLLGRALDLLRARLRDVRRRRPLRRRLAARRELPLQVRGQPPAFGLVRRHQDGLLRRRVLALDVAAHHVVGDVAAAAAQVEDLLERARGLVAVVAVGGGALLRIFLLHAAGGGELVLLHFDHGGDSSGKTQRCPAQIVGSSSLKPRGNNCLRRQRAQGVTSISSR</sequence>
<accession>A0A8J2SWP0</accession>
<protein>
    <submittedName>
        <fullName evidence="1">Uncharacterized protein</fullName>
    </submittedName>
</protein>
<reference evidence="1" key="1">
    <citation type="submission" date="2021-11" db="EMBL/GenBank/DDBJ databases">
        <authorList>
            <consortium name="Genoscope - CEA"/>
            <person name="William W."/>
        </authorList>
    </citation>
    <scope>NUCLEOTIDE SEQUENCE</scope>
</reference>
<keyword evidence="2" id="KW-1185">Reference proteome</keyword>
<name>A0A8J2SWP0_9STRA</name>
<evidence type="ECO:0000313" key="2">
    <source>
        <dbReference type="Proteomes" id="UP000789595"/>
    </source>
</evidence>
<evidence type="ECO:0000313" key="1">
    <source>
        <dbReference type="EMBL" id="CAH0375402.1"/>
    </source>
</evidence>
<gene>
    <name evidence="1" type="ORF">PECAL_4P27350</name>
</gene>
<feature type="non-terminal residue" evidence="1">
    <location>
        <position position="1"/>
    </location>
</feature>
<dbReference type="AlphaFoldDB" id="A0A8J2SWP0"/>